<feature type="region of interest" description="Disordered" evidence="1">
    <location>
        <begin position="1"/>
        <end position="26"/>
    </location>
</feature>
<comment type="caution">
    <text evidence="2">The sequence shown here is derived from an EMBL/GenBank/DDBJ whole genome shotgun (WGS) entry which is preliminary data.</text>
</comment>
<evidence type="ECO:0000313" key="3">
    <source>
        <dbReference type="Proteomes" id="UP001194580"/>
    </source>
</evidence>
<dbReference type="Proteomes" id="UP001194580">
    <property type="component" value="Unassembled WGS sequence"/>
</dbReference>
<name>A0AAD4H523_9FUNG</name>
<accession>A0AAD4H523</accession>
<organism evidence="2 3">
    <name type="scientific">Linnemannia exigua</name>
    <dbReference type="NCBI Taxonomy" id="604196"/>
    <lineage>
        <taxon>Eukaryota</taxon>
        <taxon>Fungi</taxon>
        <taxon>Fungi incertae sedis</taxon>
        <taxon>Mucoromycota</taxon>
        <taxon>Mortierellomycotina</taxon>
        <taxon>Mortierellomycetes</taxon>
        <taxon>Mortierellales</taxon>
        <taxon>Mortierellaceae</taxon>
        <taxon>Linnemannia</taxon>
    </lineage>
</organism>
<evidence type="ECO:0000256" key="1">
    <source>
        <dbReference type="SAM" id="MobiDB-lite"/>
    </source>
</evidence>
<proteinExistence type="predicted"/>
<keyword evidence="3" id="KW-1185">Reference proteome</keyword>
<protein>
    <submittedName>
        <fullName evidence="2">Uncharacterized protein</fullName>
    </submittedName>
</protein>
<dbReference type="EMBL" id="JAAAIL010001258">
    <property type="protein sequence ID" value="KAG0270988.1"/>
    <property type="molecule type" value="Genomic_DNA"/>
</dbReference>
<reference evidence="2" key="1">
    <citation type="journal article" date="2020" name="Fungal Divers.">
        <title>Resolving the Mortierellaceae phylogeny through synthesis of multi-gene phylogenetics and phylogenomics.</title>
        <authorList>
            <person name="Vandepol N."/>
            <person name="Liber J."/>
            <person name="Desiro A."/>
            <person name="Na H."/>
            <person name="Kennedy M."/>
            <person name="Barry K."/>
            <person name="Grigoriev I.V."/>
            <person name="Miller A.N."/>
            <person name="O'Donnell K."/>
            <person name="Stajich J.E."/>
            <person name="Bonito G."/>
        </authorList>
    </citation>
    <scope>NUCLEOTIDE SEQUENCE</scope>
    <source>
        <strain evidence="2">NRRL 28262</strain>
    </source>
</reference>
<sequence>MGKNATVYSDFFAPNNPSTQQQQKGHQIDPATVAVAPGTVATEPAKTRPHPTAAEVFENFKGKDLAYYDSQVRVANRTSQEIKMYKDIMKDLWIDGGFQIRWLRDNGDLPLLNQAYWHYTYCQADISQILYKLRSSSHREYDRKEIGNKA</sequence>
<gene>
    <name evidence="2" type="ORF">BGZ95_001278</name>
</gene>
<evidence type="ECO:0000313" key="2">
    <source>
        <dbReference type="EMBL" id="KAG0270988.1"/>
    </source>
</evidence>
<feature type="compositionally biased region" description="Polar residues" evidence="1">
    <location>
        <begin position="15"/>
        <end position="25"/>
    </location>
</feature>
<dbReference type="AlphaFoldDB" id="A0AAD4H523"/>